<protein>
    <submittedName>
        <fullName evidence="1">Uncharacterized protein</fullName>
    </submittedName>
</protein>
<sequence>MAPLMTLAKQGIGSFLDQLRGTPTLGSVRTEIISALQDLSYELRRSVEQGVGNLIEHPYRMALARGIRTLADAASVGAAARPRELIDAREHFKNAQAAAVSPVQVAIAEEYLMICALALDEPELAETAYRLFRRSAFHGALKAAGDYMLSDSVAREHVGPLRVPADSRKAADKKARVEYENRVRNEQSRIDQGAVRDFNESIVALRDAYLVAGHFGDESPILARVDDGDTPSRDERAIGGYEEPEHVPRPRLDRWAFSASDAGPDLVFEELTIKWREVESLPDPDRRRSRFGTFKAGDEWQWFLQRIGLYGARPTEYHRAEVAVGTRSQIPTPVILELASEMRMVQRRTFDTALSQSSSATSTLPSNENGMTTLHAEFVPSGRTTDLTTVNLVVNGAFVLEAPRTTG</sequence>
<proteinExistence type="predicted"/>
<dbReference type="AlphaFoldDB" id="A0A1H5AP71"/>
<keyword evidence="2" id="KW-1185">Reference proteome</keyword>
<evidence type="ECO:0000313" key="1">
    <source>
        <dbReference type="EMBL" id="SED44157.1"/>
    </source>
</evidence>
<name>A0A1H5AP71_9PSEU</name>
<accession>A0A1H5AP71</accession>
<organism evidence="1 2">
    <name type="scientific">Amycolatopsis tolypomycina</name>
    <dbReference type="NCBI Taxonomy" id="208445"/>
    <lineage>
        <taxon>Bacteria</taxon>
        <taxon>Bacillati</taxon>
        <taxon>Actinomycetota</taxon>
        <taxon>Actinomycetes</taxon>
        <taxon>Pseudonocardiales</taxon>
        <taxon>Pseudonocardiaceae</taxon>
        <taxon>Amycolatopsis</taxon>
    </lineage>
</organism>
<gene>
    <name evidence="1" type="ORF">SAMN04489727_7883</name>
</gene>
<dbReference type="Proteomes" id="UP000199622">
    <property type="component" value="Unassembled WGS sequence"/>
</dbReference>
<dbReference type="EMBL" id="FNSO01000004">
    <property type="protein sequence ID" value="SED44157.1"/>
    <property type="molecule type" value="Genomic_DNA"/>
</dbReference>
<reference evidence="2" key="1">
    <citation type="submission" date="2016-10" db="EMBL/GenBank/DDBJ databases">
        <authorList>
            <person name="Varghese N."/>
            <person name="Submissions S."/>
        </authorList>
    </citation>
    <scope>NUCLEOTIDE SEQUENCE [LARGE SCALE GENOMIC DNA]</scope>
    <source>
        <strain evidence="2">DSM 44544</strain>
    </source>
</reference>
<evidence type="ECO:0000313" key="2">
    <source>
        <dbReference type="Proteomes" id="UP000199622"/>
    </source>
</evidence>